<evidence type="ECO:0000256" key="2">
    <source>
        <dbReference type="ARBA" id="ARBA00022737"/>
    </source>
</evidence>
<dbReference type="SMART" id="SM00320">
    <property type="entry name" value="WD40"/>
    <property type="match status" value="3"/>
</dbReference>
<keyword evidence="7" id="KW-1185">Reference proteome</keyword>
<feature type="compositionally biased region" description="Polar residues" evidence="4">
    <location>
        <begin position="1099"/>
        <end position="1111"/>
    </location>
</feature>
<feature type="compositionally biased region" description="Low complexity" evidence="4">
    <location>
        <begin position="508"/>
        <end position="529"/>
    </location>
</feature>
<keyword evidence="2" id="KW-0677">Repeat</keyword>
<dbReference type="InterPro" id="IPR036322">
    <property type="entry name" value="WD40_repeat_dom_sf"/>
</dbReference>
<dbReference type="OrthoDB" id="972532at2759"/>
<proteinExistence type="predicted"/>
<feature type="compositionally biased region" description="Low complexity" evidence="4">
    <location>
        <begin position="571"/>
        <end position="583"/>
    </location>
</feature>
<organism evidence="6 7">
    <name type="scientific">Sanghuangporus baumii</name>
    <name type="common">Phellinus baumii</name>
    <dbReference type="NCBI Taxonomy" id="108892"/>
    <lineage>
        <taxon>Eukaryota</taxon>
        <taxon>Fungi</taxon>
        <taxon>Dikarya</taxon>
        <taxon>Basidiomycota</taxon>
        <taxon>Agaricomycotina</taxon>
        <taxon>Agaricomycetes</taxon>
        <taxon>Hymenochaetales</taxon>
        <taxon>Hymenochaetaceae</taxon>
        <taxon>Sanghuangporus</taxon>
    </lineage>
</organism>
<keyword evidence="1 3" id="KW-0853">WD repeat</keyword>
<feature type="transmembrane region" description="Helical" evidence="5">
    <location>
        <begin position="335"/>
        <end position="355"/>
    </location>
</feature>
<evidence type="ECO:0000313" key="7">
    <source>
        <dbReference type="Proteomes" id="UP000757232"/>
    </source>
</evidence>
<feature type="transmembrane region" description="Helical" evidence="5">
    <location>
        <begin position="287"/>
        <end position="308"/>
    </location>
</feature>
<keyword evidence="5" id="KW-0812">Transmembrane</keyword>
<name>A0A9Q5N428_SANBA</name>
<dbReference type="SUPFAM" id="SSF50978">
    <property type="entry name" value="WD40 repeat-like"/>
    <property type="match status" value="1"/>
</dbReference>
<feature type="region of interest" description="Disordered" evidence="4">
    <location>
        <begin position="1099"/>
        <end position="1151"/>
    </location>
</feature>
<feature type="compositionally biased region" description="Low complexity" evidence="4">
    <location>
        <begin position="1"/>
        <end position="14"/>
    </location>
</feature>
<feature type="compositionally biased region" description="Low complexity" evidence="4">
    <location>
        <begin position="1121"/>
        <end position="1136"/>
    </location>
</feature>
<dbReference type="PROSITE" id="PS50082">
    <property type="entry name" value="WD_REPEATS_2"/>
    <property type="match status" value="1"/>
</dbReference>
<evidence type="ECO:0000256" key="3">
    <source>
        <dbReference type="PROSITE-ProRule" id="PRU00221"/>
    </source>
</evidence>
<feature type="repeat" description="WD" evidence="3">
    <location>
        <begin position="668"/>
        <end position="709"/>
    </location>
</feature>
<feature type="compositionally biased region" description="Basic and acidic residues" evidence="4">
    <location>
        <begin position="15"/>
        <end position="29"/>
    </location>
</feature>
<feature type="region of interest" description="Disordered" evidence="4">
    <location>
        <begin position="1"/>
        <end position="29"/>
    </location>
</feature>
<dbReference type="InterPro" id="IPR001680">
    <property type="entry name" value="WD40_rpt"/>
</dbReference>
<dbReference type="Gene3D" id="2.130.10.10">
    <property type="entry name" value="YVTN repeat-like/Quinoprotein amine dehydrogenase"/>
    <property type="match status" value="2"/>
</dbReference>
<feature type="compositionally biased region" description="Polar residues" evidence="4">
    <location>
        <begin position="606"/>
        <end position="617"/>
    </location>
</feature>
<evidence type="ECO:0000313" key="6">
    <source>
        <dbReference type="EMBL" id="OCB84901.1"/>
    </source>
</evidence>
<feature type="transmembrane region" description="Helical" evidence="5">
    <location>
        <begin position="253"/>
        <end position="275"/>
    </location>
</feature>
<feature type="region of interest" description="Disordered" evidence="4">
    <location>
        <begin position="555"/>
        <end position="585"/>
    </location>
</feature>
<feature type="region of interest" description="Disordered" evidence="4">
    <location>
        <begin position="464"/>
        <end position="529"/>
    </location>
</feature>
<dbReference type="EMBL" id="LNZH02000213">
    <property type="protein sequence ID" value="OCB84901.1"/>
    <property type="molecule type" value="Genomic_DNA"/>
</dbReference>
<dbReference type="InterPro" id="IPR015943">
    <property type="entry name" value="WD40/YVTN_repeat-like_dom_sf"/>
</dbReference>
<feature type="compositionally biased region" description="Polar residues" evidence="4">
    <location>
        <begin position="486"/>
        <end position="502"/>
    </location>
</feature>
<keyword evidence="5" id="KW-1133">Transmembrane helix</keyword>
<dbReference type="Proteomes" id="UP000757232">
    <property type="component" value="Unassembled WGS sequence"/>
</dbReference>
<dbReference type="PANTHER" id="PTHR22838:SF0">
    <property type="entry name" value="WD REPEAT-CONTAINING PROTEIN 26"/>
    <property type="match status" value="1"/>
</dbReference>
<accession>A0A9Q5N428</accession>
<dbReference type="AlphaFoldDB" id="A0A9Q5N428"/>
<feature type="compositionally biased region" description="Basic residues" evidence="4">
    <location>
        <begin position="164"/>
        <end position="174"/>
    </location>
</feature>
<comment type="caution">
    <text evidence="6">The sequence shown here is derived from an EMBL/GenBank/DDBJ whole genome shotgun (WGS) entry which is preliminary data.</text>
</comment>
<reference evidence="6" key="1">
    <citation type="submission" date="2016-06" db="EMBL/GenBank/DDBJ databases">
        <title>Draft Genome sequence of the fungus Inonotus baumii.</title>
        <authorList>
            <person name="Zhu H."/>
            <person name="Lin W."/>
        </authorList>
    </citation>
    <scope>NUCLEOTIDE SEQUENCE</scope>
    <source>
        <strain evidence="6">821</strain>
    </source>
</reference>
<sequence>MLNPGSGAPGTTTPTRKEPKPKPEIDTRRKQTLLSLLDILAELQKEGDSSLADAAYQSKVEKLEEPTEGADEQLQKVGAEAFFKFQKRINNLDRELRNFANATRQLGSSVGILSSAFHLRERIVQILFLFRENAANLFRRVPRQTADQLLDQRHRTEESSMSTGHRKPLKRLPHVTRPSLPKDRVLDVEDFPEQLEEFARDIKTFLKSLNEFPEFTDEAVNNSMNAFEADLKMFLEIGIPTIRFAQQHAADNLLNLSTVATFFSAVTATTLQFSFDTVGNPTADAVNSFWFISLVFSIASAVNSLLGVTWKQAIYRSPGHRVPWWVLIWIKRSPLIFLVFSVAAFSVGLCLFAYSSNQNPVTSALTTVFTCFSSFGLIAVSAWFIFERWTFSRHLGKKWLMDVLSEKRQKMRRRRTIRWLFIIPYKYSKRAWKSANQCLSNLGDTCTKLGRDCVARMGSWRKEGTEVGDAERGHEKTASPAGLSTEMLSVTASPTGKLSSEAGTERFASPTPSSPLSPASPETASASAAVTAHPASTSVASLSLAASETIAATECNQPASPGASGSGAAGPAGPSTSGSSTGAGRRRFANVVRSVISARKALGPNSPITPLATSRTTQSRKQRVKSYAAIPTGLSEQDEYVHPSSSRGVARVASLIPTLKSLHPSQLFQPHTALVRHLQFSPNGEFLATCSWDRTCLIFKVKDFTQPHRILAHPQGFVGQVAWSPNGDLLLTKMIRGVKLWTTDSGVCRKTITRNRSIQSIAWFPQGEAFLSVEESEVMKLDLNGKILDTYSFERMLLHDVAITNDQQRMLCVATLTSSPDGLKPSMSREEKQIIVCLEKRSRSSDLNGKILDTYSFERMLLHDVAITNDQQRMLCVATLTSSPDGLKPSMSREEKQIIVYNLDRKEIENQVPILHEVRDITLARNGSVALVSYENKAPPQLWKLETVRDRTNETTNSIVRLSLVHTYMPKSPVDFAGPSYFGGNDDQLVLCAAGDIHIWDRRTSYMLHSFQAQDIDNDLTCIAWNHAVSSPFMFATGSHDGTVRLWTSTPQFQLPQRSSYIDLRCSENSTPRTVTPDPPSMMLHPTFALEITERLESSTFSSADTQQQRASRSRDGEGLSVDSLASSRRNSSDSRGPLEAGTSTHTHTKK</sequence>
<evidence type="ECO:0000256" key="1">
    <source>
        <dbReference type="ARBA" id="ARBA00022574"/>
    </source>
</evidence>
<keyword evidence="5" id="KW-0472">Membrane</keyword>
<feature type="transmembrane region" description="Helical" evidence="5">
    <location>
        <begin position="361"/>
        <end position="386"/>
    </location>
</feature>
<dbReference type="GO" id="GO:0043161">
    <property type="term" value="P:proteasome-mediated ubiquitin-dependent protein catabolic process"/>
    <property type="evidence" value="ECO:0007669"/>
    <property type="project" value="TreeGrafter"/>
</dbReference>
<dbReference type="InterPro" id="IPR051350">
    <property type="entry name" value="WD_repeat-ST_regulator"/>
</dbReference>
<dbReference type="GO" id="GO:0034657">
    <property type="term" value="C:GID complex"/>
    <property type="evidence" value="ECO:0007669"/>
    <property type="project" value="TreeGrafter"/>
</dbReference>
<evidence type="ECO:0000256" key="5">
    <source>
        <dbReference type="SAM" id="Phobius"/>
    </source>
</evidence>
<feature type="compositionally biased region" description="Polar residues" evidence="4">
    <location>
        <begin position="1142"/>
        <end position="1151"/>
    </location>
</feature>
<feature type="region of interest" description="Disordered" evidence="4">
    <location>
        <begin position="603"/>
        <end position="622"/>
    </location>
</feature>
<dbReference type="Pfam" id="PF00400">
    <property type="entry name" value="WD40"/>
    <property type="match status" value="2"/>
</dbReference>
<feature type="region of interest" description="Disordered" evidence="4">
    <location>
        <begin position="152"/>
        <end position="174"/>
    </location>
</feature>
<dbReference type="PANTHER" id="PTHR22838">
    <property type="entry name" value="WD REPEAT PROTEIN 26-RELATED"/>
    <property type="match status" value="1"/>
</dbReference>
<gene>
    <name evidence="6" type="ORF">A7U60_g8123</name>
</gene>
<evidence type="ECO:0000256" key="4">
    <source>
        <dbReference type="SAM" id="MobiDB-lite"/>
    </source>
</evidence>
<protein>
    <submittedName>
        <fullName evidence="6">Uncharacterized protein</fullName>
    </submittedName>
</protein>
<feature type="compositionally biased region" description="Basic and acidic residues" evidence="4">
    <location>
        <begin position="464"/>
        <end position="477"/>
    </location>
</feature>